<evidence type="ECO:0000256" key="6">
    <source>
        <dbReference type="ARBA" id="ARBA00023235"/>
    </source>
</evidence>
<dbReference type="Pfam" id="PF00842">
    <property type="entry name" value="Ala_racemase_C"/>
    <property type="match status" value="1"/>
</dbReference>
<dbReference type="SUPFAM" id="SSF50621">
    <property type="entry name" value="Alanine racemase C-terminal domain-like"/>
    <property type="match status" value="1"/>
</dbReference>
<protein>
    <recommendedName>
        <fullName evidence="4 7">Alanine racemase</fullName>
        <ecNumber evidence="4 7">5.1.1.1</ecNumber>
    </recommendedName>
</protein>
<evidence type="ECO:0000256" key="7">
    <source>
        <dbReference type="HAMAP-Rule" id="MF_01201"/>
    </source>
</evidence>
<dbReference type="InterPro" id="IPR020622">
    <property type="entry name" value="Ala_racemase_pyridoxalP-BS"/>
</dbReference>
<comment type="pathway">
    <text evidence="7">Amino-acid biosynthesis; D-alanine biosynthesis; D-alanine from L-alanine: step 1/1.</text>
</comment>
<comment type="catalytic activity">
    <reaction evidence="1 7">
        <text>L-alanine = D-alanine</text>
        <dbReference type="Rhea" id="RHEA:20249"/>
        <dbReference type="ChEBI" id="CHEBI:57416"/>
        <dbReference type="ChEBI" id="CHEBI:57972"/>
        <dbReference type="EC" id="5.1.1.1"/>
    </reaction>
</comment>
<dbReference type="Gene3D" id="3.20.20.10">
    <property type="entry name" value="Alanine racemase"/>
    <property type="match status" value="1"/>
</dbReference>
<evidence type="ECO:0000259" key="8">
    <source>
        <dbReference type="SMART" id="SM01005"/>
    </source>
</evidence>
<name>A0ABV2IFQ9_9HYPH</name>
<dbReference type="InterPro" id="IPR011079">
    <property type="entry name" value="Ala_racemase_C"/>
</dbReference>
<dbReference type="EMBL" id="JBEPLY010000016">
    <property type="protein sequence ID" value="MET3601763.1"/>
    <property type="molecule type" value="Genomic_DNA"/>
</dbReference>
<dbReference type="PRINTS" id="PR00992">
    <property type="entry name" value="ALARACEMASE"/>
</dbReference>
<gene>
    <name evidence="9" type="ORF">ABID12_003725</name>
</gene>
<dbReference type="SUPFAM" id="SSF51419">
    <property type="entry name" value="PLP-binding barrel"/>
    <property type="match status" value="1"/>
</dbReference>
<dbReference type="Pfam" id="PF01168">
    <property type="entry name" value="Ala_racemase_N"/>
    <property type="match status" value="1"/>
</dbReference>
<dbReference type="Gene3D" id="2.40.37.10">
    <property type="entry name" value="Lyase, Ornithine Decarboxylase, Chain A, domain 1"/>
    <property type="match status" value="1"/>
</dbReference>
<dbReference type="InterPro" id="IPR000821">
    <property type="entry name" value="Ala_racemase"/>
</dbReference>
<evidence type="ECO:0000256" key="4">
    <source>
        <dbReference type="ARBA" id="ARBA00013089"/>
    </source>
</evidence>
<dbReference type="GO" id="GO:0008784">
    <property type="term" value="F:alanine racemase activity"/>
    <property type="evidence" value="ECO:0007669"/>
    <property type="project" value="UniProtKB-EC"/>
</dbReference>
<evidence type="ECO:0000313" key="10">
    <source>
        <dbReference type="Proteomes" id="UP001549164"/>
    </source>
</evidence>
<evidence type="ECO:0000256" key="5">
    <source>
        <dbReference type="ARBA" id="ARBA00022898"/>
    </source>
</evidence>
<dbReference type="EC" id="5.1.1.1" evidence="4 7"/>
<proteinExistence type="inferred from homology"/>
<evidence type="ECO:0000256" key="3">
    <source>
        <dbReference type="ARBA" id="ARBA00007880"/>
    </source>
</evidence>
<dbReference type="InterPro" id="IPR001608">
    <property type="entry name" value="Ala_racemase_N"/>
</dbReference>
<comment type="caution">
    <text evidence="9">The sequence shown here is derived from an EMBL/GenBank/DDBJ whole genome shotgun (WGS) entry which is preliminary data.</text>
</comment>
<reference evidence="9 10" key="1">
    <citation type="submission" date="2024-06" db="EMBL/GenBank/DDBJ databases">
        <title>Genomic Encyclopedia of Type Strains, Phase IV (KMG-IV): sequencing the most valuable type-strain genomes for metagenomic binning, comparative biology and taxonomic classification.</title>
        <authorList>
            <person name="Goeker M."/>
        </authorList>
    </citation>
    <scope>NUCLEOTIDE SEQUENCE [LARGE SCALE GENOMIC DNA]</scope>
    <source>
        <strain evidence="9 10">DSM 28102</strain>
    </source>
</reference>
<feature type="active site" description="Proton acceptor; specific for D-alanine" evidence="7">
    <location>
        <position position="55"/>
    </location>
</feature>
<comment type="similarity">
    <text evidence="3 7">Belongs to the alanine racemase family.</text>
</comment>
<dbReference type="InterPro" id="IPR009006">
    <property type="entry name" value="Ala_racemase/Decarboxylase_C"/>
</dbReference>
<accession>A0ABV2IFQ9</accession>
<feature type="modified residue" description="N6-(pyridoxal phosphate)lysine" evidence="7">
    <location>
        <position position="55"/>
    </location>
</feature>
<dbReference type="Proteomes" id="UP001549164">
    <property type="component" value="Unassembled WGS sequence"/>
</dbReference>
<dbReference type="RefSeq" id="WP_354435575.1">
    <property type="nucleotide sequence ID" value="NZ_JBEPLY010000016.1"/>
</dbReference>
<dbReference type="PANTHER" id="PTHR30511">
    <property type="entry name" value="ALANINE RACEMASE"/>
    <property type="match status" value="1"/>
</dbReference>
<dbReference type="SMART" id="SM01005">
    <property type="entry name" value="Ala_racemase_C"/>
    <property type="match status" value="1"/>
</dbReference>
<dbReference type="PANTHER" id="PTHR30511:SF0">
    <property type="entry name" value="ALANINE RACEMASE, CATABOLIC-RELATED"/>
    <property type="match status" value="1"/>
</dbReference>
<dbReference type="NCBIfam" id="TIGR00492">
    <property type="entry name" value="alr"/>
    <property type="match status" value="1"/>
</dbReference>
<feature type="binding site" evidence="7">
    <location>
        <position position="333"/>
    </location>
    <ligand>
        <name>substrate</name>
    </ligand>
</feature>
<keyword evidence="6 7" id="KW-0413">Isomerase</keyword>
<evidence type="ECO:0000313" key="9">
    <source>
        <dbReference type="EMBL" id="MET3601763.1"/>
    </source>
</evidence>
<sequence>MSDFSNEPVEETLAEGEIPFEAAAARLTIDLGAIVSNWKTMRALSGRARTAAVVKADGYGLGIEDVGEALYGAGAADFFVAVPEEGATLRRFAPDARIFVLSGMWPGTEEVFFENDLVPVLASSEQLSFFFAAVAEFGDYPCALQIDTGFNRLGLTVEEALALAGDVSRPASFEPVLILSHLACGDDPASPMNKAQLEWFRIAASAFEGVETSLSASAGIFLGSDYHFDLTRPGIALYGGDSQAGTSKRLRPAATAEARIVQIREARAGTTVSYGATCKLGRDSRLAIAASGYADGYHRSLSGSGVPLRDAVSAGGYGSVAGYKVPIAGRITMDMTVYDVTDVPEGAIRVGDYIELIGPNLPLDEAAAAAGTIGYELLTALGLRYRRRYIQPD</sequence>
<keyword evidence="10" id="KW-1185">Reference proteome</keyword>
<feature type="active site" description="Proton acceptor; specific for L-alanine" evidence="7">
    <location>
        <position position="274"/>
    </location>
</feature>
<dbReference type="PROSITE" id="PS00395">
    <property type="entry name" value="ALANINE_RACEMASE"/>
    <property type="match status" value="1"/>
</dbReference>
<comment type="cofactor">
    <cofactor evidence="2 7">
        <name>pyridoxal 5'-phosphate</name>
        <dbReference type="ChEBI" id="CHEBI:597326"/>
    </cofactor>
</comment>
<keyword evidence="5 7" id="KW-0663">Pyridoxal phosphate</keyword>
<feature type="domain" description="Alanine racemase C-terminal" evidence="8">
    <location>
        <begin position="253"/>
        <end position="390"/>
    </location>
</feature>
<dbReference type="HAMAP" id="MF_01201">
    <property type="entry name" value="Ala_racemase"/>
    <property type="match status" value="1"/>
</dbReference>
<dbReference type="InterPro" id="IPR029066">
    <property type="entry name" value="PLP-binding_barrel"/>
</dbReference>
<organism evidence="9 10">
    <name type="scientific">Martelella mangrovi</name>
    <dbReference type="NCBI Taxonomy" id="1397477"/>
    <lineage>
        <taxon>Bacteria</taxon>
        <taxon>Pseudomonadati</taxon>
        <taxon>Pseudomonadota</taxon>
        <taxon>Alphaproteobacteria</taxon>
        <taxon>Hyphomicrobiales</taxon>
        <taxon>Aurantimonadaceae</taxon>
        <taxon>Martelella</taxon>
    </lineage>
</organism>
<feature type="binding site" evidence="7">
    <location>
        <position position="152"/>
    </location>
    <ligand>
        <name>substrate</name>
    </ligand>
</feature>
<dbReference type="CDD" id="cd00430">
    <property type="entry name" value="PLPDE_III_AR"/>
    <property type="match status" value="1"/>
</dbReference>
<evidence type="ECO:0000256" key="2">
    <source>
        <dbReference type="ARBA" id="ARBA00001933"/>
    </source>
</evidence>
<evidence type="ECO:0000256" key="1">
    <source>
        <dbReference type="ARBA" id="ARBA00000316"/>
    </source>
</evidence>
<comment type="function">
    <text evidence="7">Catalyzes the interconversion of L-alanine and D-alanine. May also act on other amino acids.</text>
</comment>